<dbReference type="EMBL" id="AVOT02151659">
    <property type="protein sequence ID" value="MBW0593010.1"/>
    <property type="molecule type" value="Genomic_DNA"/>
</dbReference>
<gene>
    <name evidence="2" type="ORF">O181_132725</name>
</gene>
<organism evidence="2 3">
    <name type="scientific">Austropuccinia psidii MF-1</name>
    <dbReference type="NCBI Taxonomy" id="1389203"/>
    <lineage>
        <taxon>Eukaryota</taxon>
        <taxon>Fungi</taxon>
        <taxon>Dikarya</taxon>
        <taxon>Basidiomycota</taxon>
        <taxon>Pucciniomycotina</taxon>
        <taxon>Pucciniomycetes</taxon>
        <taxon>Pucciniales</taxon>
        <taxon>Sphaerophragmiaceae</taxon>
        <taxon>Austropuccinia</taxon>
    </lineage>
</organism>
<protein>
    <submittedName>
        <fullName evidence="2">Uncharacterized protein</fullName>
    </submittedName>
</protein>
<feature type="region of interest" description="Disordered" evidence="1">
    <location>
        <begin position="1"/>
        <end position="40"/>
    </location>
</feature>
<proteinExistence type="predicted"/>
<dbReference type="Proteomes" id="UP000765509">
    <property type="component" value="Unassembled WGS sequence"/>
</dbReference>
<feature type="compositionally biased region" description="Basic and acidic residues" evidence="1">
    <location>
        <begin position="8"/>
        <end position="28"/>
    </location>
</feature>
<evidence type="ECO:0000256" key="1">
    <source>
        <dbReference type="SAM" id="MobiDB-lite"/>
    </source>
</evidence>
<sequence length="97" mass="11040">MSPVHLRNQPEDREGLFRTRRPGGERLKHSGGWQDIEGNHTHSSIHFPIKQKPQTRGMEGYGLISSAPLTSQRSFPMEHGKQEVQPSIPLCEPVRYV</sequence>
<name>A0A9Q3L3C4_9BASI</name>
<reference evidence="2" key="1">
    <citation type="submission" date="2021-03" db="EMBL/GenBank/DDBJ databases">
        <title>Draft genome sequence of rust myrtle Austropuccinia psidii MF-1, a brazilian biotype.</title>
        <authorList>
            <person name="Quecine M.C."/>
            <person name="Pachon D.M.R."/>
            <person name="Bonatelli M.L."/>
            <person name="Correr F.H."/>
            <person name="Franceschini L.M."/>
            <person name="Leite T.F."/>
            <person name="Margarido G.R.A."/>
            <person name="Almeida C.A."/>
            <person name="Ferrarezi J.A."/>
            <person name="Labate C.A."/>
        </authorList>
    </citation>
    <scope>NUCLEOTIDE SEQUENCE</scope>
    <source>
        <strain evidence="2">MF-1</strain>
    </source>
</reference>
<dbReference type="AlphaFoldDB" id="A0A9Q3L3C4"/>
<accession>A0A9Q3L3C4</accession>
<comment type="caution">
    <text evidence="2">The sequence shown here is derived from an EMBL/GenBank/DDBJ whole genome shotgun (WGS) entry which is preliminary data.</text>
</comment>
<keyword evidence="3" id="KW-1185">Reference proteome</keyword>
<evidence type="ECO:0000313" key="2">
    <source>
        <dbReference type="EMBL" id="MBW0593010.1"/>
    </source>
</evidence>
<evidence type="ECO:0000313" key="3">
    <source>
        <dbReference type="Proteomes" id="UP000765509"/>
    </source>
</evidence>